<dbReference type="EMBL" id="JAIQCV010000001">
    <property type="protein sequence ID" value="KAH1130174.1"/>
    <property type="molecule type" value="Genomic_DNA"/>
</dbReference>
<accession>A0A9D4AMC3</accession>
<dbReference type="AlphaFoldDB" id="A0A9D4AMC3"/>
<evidence type="ECO:0000259" key="2">
    <source>
        <dbReference type="Pfam" id="PF03732"/>
    </source>
</evidence>
<keyword evidence="4" id="KW-1185">Reference proteome</keyword>
<gene>
    <name evidence="3" type="ORF">J1N35_001552</name>
</gene>
<feature type="coiled-coil region" evidence="1">
    <location>
        <begin position="24"/>
        <end position="52"/>
    </location>
</feature>
<reference evidence="3 4" key="1">
    <citation type="journal article" date="2021" name="Plant Biotechnol. J.">
        <title>Multi-omics assisted identification of the key and species-specific regulatory components of drought-tolerant mechanisms in Gossypium stocksii.</title>
        <authorList>
            <person name="Yu D."/>
            <person name="Ke L."/>
            <person name="Zhang D."/>
            <person name="Wu Y."/>
            <person name="Sun Y."/>
            <person name="Mei J."/>
            <person name="Sun J."/>
            <person name="Sun Y."/>
        </authorList>
    </citation>
    <scope>NUCLEOTIDE SEQUENCE [LARGE SCALE GENOMIC DNA]</scope>
    <source>
        <strain evidence="4">cv. E1</strain>
        <tissue evidence="3">Leaf</tissue>
    </source>
</reference>
<name>A0A9D4AMC3_9ROSI</name>
<dbReference type="OrthoDB" id="986316at2759"/>
<evidence type="ECO:0000256" key="1">
    <source>
        <dbReference type="SAM" id="Coils"/>
    </source>
</evidence>
<sequence length="141" mass="16492">METRGWGRKASQSRDMFSILEIRVVNLEESIRDVKEALKEEAQSKLHQLTQQDTVREYVQEFVELLTRLLDLNENEAFYWFKDGLKPWVTQKLHRLKVKVLTKVITKVESFSELGPRKNKFESSKPKYMGNYGGKPLGIMG</sequence>
<dbReference type="Pfam" id="PF03732">
    <property type="entry name" value="Retrotrans_gag"/>
    <property type="match status" value="1"/>
</dbReference>
<evidence type="ECO:0000313" key="3">
    <source>
        <dbReference type="EMBL" id="KAH1130174.1"/>
    </source>
</evidence>
<proteinExistence type="predicted"/>
<comment type="caution">
    <text evidence="3">The sequence shown here is derived from an EMBL/GenBank/DDBJ whole genome shotgun (WGS) entry which is preliminary data.</text>
</comment>
<dbReference type="InterPro" id="IPR005162">
    <property type="entry name" value="Retrotrans_gag_dom"/>
</dbReference>
<protein>
    <recommendedName>
        <fullName evidence="2">Retrotransposon gag domain-containing protein</fullName>
    </recommendedName>
</protein>
<keyword evidence="1" id="KW-0175">Coiled coil</keyword>
<evidence type="ECO:0000313" key="4">
    <source>
        <dbReference type="Proteomes" id="UP000828251"/>
    </source>
</evidence>
<feature type="domain" description="Retrotransposon gag" evidence="2">
    <location>
        <begin position="37"/>
        <end position="86"/>
    </location>
</feature>
<dbReference type="Proteomes" id="UP000828251">
    <property type="component" value="Unassembled WGS sequence"/>
</dbReference>
<organism evidence="3 4">
    <name type="scientific">Gossypium stocksii</name>
    <dbReference type="NCBI Taxonomy" id="47602"/>
    <lineage>
        <taxon>Eukaryota</taxon>
        <taxon>Viridiplantae</taxon>
        <taxon>Streptophyta</taxon>
        <taxon>Embryophyta</taxon>
        <taxon>Tracheophyta</taxon>
        <taxon>Spermatophyta</taxon>
        <taxon>Magnoliopsida</taxon>
        <taxon>eudicotyledons</taxon>
        <taxon>Gunneridae</taxon>
        <taxon>Pentapetalae</taxon>
        <taxon>rosids</taxon>
        <taxon>malvids</taxon>
        <taxon>Malvales</taxon>
        <taxon>Malvaceae</taxon>
        <taxon>Malvoideae</taxon>
        <taxon>Gossypium</taxon>
    </lineage>
</organism>